<protein>
    <submittedName>
        <fullName evidence="2">Uncharacterized protein</fullName>
    </submittedName>
</protein>
<proteinExistence type="predicted"/>
<dbReference type="AlphaFoldDB" id="A0A8X6LLM4"/>
<sequence length="111" mass="12485">MLTSKFNTASQCRTRLNPCSDADPKKETRGGANVSKTVYPIPELCCMTGIIDCMSADLTMMKEMSNQTKLEIPDLTKPLLVCTYEKEEIRGGANVSKKKKRILYNLRNLLH</sequence>
<evidence type="ECO:0000313" key="3">
    <source>
        <dbReference type="Proteomes" id="UP000887116"/>
    </source>
</evidence>
<comment type="caution">
    <text evidence="2">The sequence shown here is derived from an EMBL/GenBank/DDBJ whole genome shotgun (WGS) entry which is preliminary data.</text>
</comment>
<dbReference type="InterPro" id="IPR036085">
    <property type="entry name" value="PAZ_dom_sf"/>
</dbReference>
<accession>A0A8X6LLM4</accession>
<organism evidence="2 3">
    <name type="scientific">Trichonephila clavata</name>
    <name type="common">Joro spider</name>
    <name type="synonym">Nephila clavata</name>
    <dbReference type="NCBI Taxonomy" id="2740835"/>
    <lineage>
        <taxon>Eukaryota</taxon>
        <taxon>Metazoa</taxon>
        <taxon>Ecdysozoa</taxon>
        <taxon>Arthropoda</taxon>
        <taxon>Chelicerata</taxon>
        <taxon>Arachnida</taxon>
        <taxon>Araneae</taxon>
        <taxon>Araneomorphae</taxon>
        <taxon>Entelegynae</taxon>
        <taxon>Araneoidea</taxon>
        <taxon>Nephilidae</taxon>
        <taxon>Trichonephila</taxon>
    </lineage>
</organism>
<feature type="region of interest" description="Disordered" evidence="1">
    <location>
        <begin position="1"/>
        <end position="33"/>
    </location>
</feature>
<dbReference type="EMBL" id="BMAO01017248">
    <property type="protein sequence ID" value="GFR14335.1"/>
    <property type="molecule type" value="Genomic_DNA"/>
</dbReference>
<feature type="compositionally biased region" description="Polar residues" evidence="1">
    <location>
        <begin position="1"/>
        <end position="14"/>
    </location>
</feature>
<name>A0A8X6LLM4_TRICU</name>
<keyword evidence="3" id="KW-1185">Reference proteome</keyword>
<reference evidence="2" key="1">
    <citation type="submission" date="2020-07" db="EMBL/GenBank/DDBJ databases">
        <title>Multicomponent nature underlies the extraordinary mechanical properties of spider dragline silk.</title>
        <authorList>
            <person name="Kono N."/>
            <person name="Nakamura H."/>
            <person name="Mori M."/>
            <person name="Yoshida Y."/>
            <person name="Ohtoshi R."/>
            <person name="Malay A.D."/>
            <person name="Moran D.A.P."/>
            <person name="Tomita M."/>
            <person name="Numata K."/>
            <person name="Arakawa K."/>
        </authorList>
    </citation>
    <scope>NUCLEOTIDE SEQUENCE</scope>
</reference>
<gene>
    <name evidence="2" type="ORF">TNCT_296441</name>
</gene>
<dbReference type="SUPFAM" id="SSF101690">
    <property type="entry name" value="PAZ domain"/>
    <property type="match status" value="1"/>
</dbReference>
<dbReference type="Proteomes" id="UP000887116">
    <property type="component" value="Unassembled WGS sequence"/>
</dbReference>
<evidence type="ECO:0000256" key="1">
    <source>
        <dbReference type="SAM" id="MobiDB-lite"/>
    </source>
</evidence>
<evidence type="ECO:0000313" key="2">
    <source>
        <dbReference type="EMBL" id="GFR14335.1"/>
    </source>
</evidence>
<dbReference type="OrthoDB" id="445936at2759"/>